<keyword evidence="8" id="KW-0472">Membrane</keyword>
<evidence type="ECO:0000256" key="2">
    <source>
        <dbReference type="ARBA" id="ARBA00008817"/>
    </source>
</evidence>
<dbReference type="EMBL" id="JAIWYP010000004">
    <property type="protein sequence ID" value="KAH3839572.1"/>
    <property type="molecule type" value="Genomic_DNA"/>
</dbReference>
<accession>A0A9D4KGP8</accession>
<dbReference type="Gene3D" id="1.10.287.110">
    <property type="entry name" value="DnaJ domain"/>
    <property type="match status" value="1"/>
</dbReference>
<dbReference type="AlphaFoldDB" id="A0A9D4KGP8"/>
<name>A0A9D4KGP8_DREPO</name>
<comment type="similarity">
    <text evidence="2">Belongs to the TIM16/PAM16 family.</text>
</comment>
<keyword evidence="6" id="KW-0811">Translocation</keyword>
<dbReference type="GO" id="GO:0005744">
    <property type="term" value="C:TIM23 mitochondrial import inner membrane translocase complex"/>
    <property type="evidence" value="ECO:0007669"/>
    <property type="project" value="InterPro"/>
</dbReference>
<feature type="compositionally biased region" description="Polar residues" evidence="9">
    <location>
        <begin position="115"/>
        <end position="126"/>
    </location>
</feature>
<keyword evidence="11" id="KW-1185">Reference proteome</keyword>
<keyword evidence="3" id="KW-0813">Transport</keyword>
<dbReference type="InterPro" id="IPR036869">
    <property type="entry name" value="J_dom_sf"/>
</dbReference>
<evidence type="ECO:0000256" key="5">
    <source>
        <dbReference type="ARBA" id="ARBA00022927"/>
    </source>
</evidence>
<dbReference type="Pfam" id="PF03656">
    <property type="entry name" value="Pam16"/>
    <property type="match status" value="1"/>
</dbReference>
<proteinExistence type="inferred from homology"/>
<organism evidence="10 11">
    <name type="scientific">Dreissena polymorpha</name>
    <name type="common">Zebra mussel</name>
    <name type="synonym">Mytilus polymorpha</name>
    <dbReference type="NCBI Taxonomy" id="45954"/>
    <lineage>
        <taxon>Eukaryota</taxon>
        <taxon>Metazoa</taxon>
        <taxon>Spiralia</taxon>
        <taxon>Lophotrochozoa</taxon>
        <taxon>Mollusca</taxon>
        <taxon>Bivalvia</taxon>
        <taxon>Autobranchia</taxon>
        <taxon>Heteroconchia</taxon>
        <taxon>Euheterodonta</taxon>
        <taxon>Imparidentia</taxon>
        <taxon>Neoheterodontei</taxon>
        <taxon>Myida</taxon>
        <taxon>Dreissenoidea</taxon>
        <taxon>Dreissenidae</taxon>
        <taxon>Dreissena</taxon>
    </lineage>
</organism>
<sequence length="132" mass="14308">MAKQLIAVLIAGGRIVGQAFAKAFRQELEMSRQAAARHGGGRHGEKKAATDIAYGMSLQEAKEILNVKDLSDKEAIVKNYEHLFAVNDKVKGGSFYVQSKVVRAKERIDKEIETVESNPTDSQSDGSGSGKT</sequence>
<dbReference type="InterPro" id="IPR005341">
    <property type="entry name" value="Tim16"/>
</dbReference>
<comment type="caution">
    <text evidence="10">The sequence shown here is derived from an EMBL/GenBank/DDBJ whole genome shotgun (WGS) entry which is preliminary data.</text>
</comment>
<evidence type="ECO:0000256" key="8">
    <source>
        <dbReference type="ARBA" id="ARBA00023136"/>
    </source>
</evidence>
<dbReference type="PANTHER" id="PTHR12388:SF0">
    <property type="entry name" value="MITOCHONDRIAL IMPORT INNER MEMBRANE TRANSLOCASE SUBUNIT TIM16"/>
    <property type="match status" value="1"/>
</dbReference>
<dbReference type="PANTHER" id="PTHR12388">
    <property type="entry name" value="MITOCHONDRIA ASSOCIATED GRANULOCYTE MACROPHAGE CSF SIGNALING MOLECULE"/>
    <property type="match status" value="1"/>
</dbReference>
<feature type="region of interest" description="Disordered" evidence="9">
    <location>
        <begin position="112"/>
        <end position="132"/>
    </location>
</feature>
<dbReference type="Proteomes" id="UP000828390">
    <property type="component" value="Unassembled WGS sequence"/>
</dbReference>
<comment type="subcellular location">
    <subcellularLocation>
        <location evidence="1">Mitochondrion inner membrane</location>
        <topology evidence="1">Peripheral membrane protein</topology>
    </subcellularLocation>
</comment>
<gene>
    <name evidence="10" type="ORF">DPMN_113004</name>
</gene>
<evidence type="ECO:0008006" key="12">
    <source>
        <dbReference type="Google" id="ProtNLM"/>
    </source>
</evidence>
<evidence type="ECO:0000256" key="7">
    <source>
        <dbReference type="ARBA" id="ARBA00023128"/>
    </source>
</evidence>
<evidence type="ECO:0000256" key="1">
    <source>
        <dbReference type="ARBA" id="ARBA00004637"/>
    </source>
</evidence>
<keyword evidence="5" id="KW-0653">Protein transport</keyword>
<keyword evidence="7" id="KW-0496">Mitochondrion</keyword>
<evidence type="ECO:0000256" key="4">
    <source>
        <dbReference type="ARBA" id="ARBA00022792"/>
    </source>
</evidence>
<evidence type="ECO:0000313" key="10">
    <source>
        <dbReference type="EMBL" id="KAH3839572.1"/>
    </source>
</evidence>
<evidence type="ECO:0000256" key="6">
    <source>
        <dbReference type="ARBA" id="ARBA00023010"/>
    </source>
</evidence>
<dbReference type="GO" id="GO:0030150">
    <property type="term" value="P:protein import into mitochondrial matrix"/>
    <property type="evidence" value="ECO:0007669"/>
    <property type="project" value="InterPro"/>
</dbReference>
<keyword evidence="4" id="KW-0999">Mitochondrion inner membrane</keyword>
<reference evidence="10" key="2">
    <citation type="submission" date="2020-11" db="EMBL/GenBank/DDBJ databases">
        <authorList>
            <person name="McCartney M.A."/>
            <person name="Auch B."/>
            <person name="Kono T."/>
            <person name="Mallez S."/>
            <person name="Becker A."/>
            <person name="Gohl D.M."/>
            <person name="Silverstein K.A.T."/>
            <person name="Koren S."/>
            <person name="Bechman K.B."/>
            <person name="Herman A."/>
            <person name="Abrahante J.E."/>
            <person name="Garbe J."/>
        </authorList>
    </citation>
    <scope>NUCLEOTIDE SEQUENCE</scope>
    <source>
        <strain evidence="10">Duluth1</strain>
        <tissue evidence="10">Whole animal</tissue>
    </source>
</reference>
<evidence type="ECO:0000256" key="9">
    <source>
        <dbReference type="SAM" id="MobiDB-lite"/>
    </source>
</evidence>
<reference evidence="10" key="1">
    <citation type="journal article" date="2019" name="bioRxiv">
        <title>The Genome of the Zebra Mussel, Dreissena polymorpha: A Resource for Invasive Species Research.</title>
        <authorList>
            <person name="McCartney M.A."/>
            <person name="Auch B."/>
            <person name="Kono T."/>
            <person name="Mallez S."/>
            <person name="Zhang Y."/>
            <person name="Obille A."/>
            <person name="Becker A."/>
            <person name="Abrahante J.E."/>
            <person name="Garbe J."/>
            <person name="Badalamenti J.P."/>
            <person name="Herman A."/>
            <person name="Mangelson H."/>
            <person name="Liachko I."/>
            <person name="Sullivan S."/>
            <person name="Sone E.D."/>
            <person name="Koren S."/>
            <person name="Silverstein K.A.T."/>
            <person name="Beckman K.B."/>
            <person name="Gohl D.M."/>
        </authorList>
    </citation>
    <scope>NUCLEOTIDE SEQUENCE</scope>
    <source>
        <strain evidence="10">Duluth1</strain>
        <tissue evidence="10">Whole animal</tissue>
    </source>
</reference>
<evidence type="ECO:0000256" key="3">
    <source>
        <dbReference type="ARBA" id="ARBA00022448"/>
    </source>
</evidence>
<evidence type="ECO:0000313" key="11">
    <source>
        <dbReference type="Proteomes" id="UP000828390"/>
    </source>
</evidence>
<dbReference type="OrthoDB" id="10262892at2759"/>
<dbReference type="FunFam" id="1.10.287.110:FF:000006">
    <property type="entry name" value="Import inner membrane translocase subunit TIM16"/>
    <property type="match status" value="1"/>
</dbReference>
<protein>
    <recommendedName>
        <fullName evidence="12">Mitochondrial import inner membrane translocase subunit Tim16</fullName>
    </recommendedName>
</protein>